<protein>
    <submittedName>
        <fullName evidence="1">Kinase-like protein</fullName>
    </submittedName>
</protein>
<organism evidence="1 2">
    <name type="scientific">Pluteus cervinus</name>
    <dbReference type="NCBI Taxonomy" id="181527"/>
    <lineage>
        <taxon>Eukaryota</taxon>
        <taxon>Fungi</taxon>
        <taxon>Dikarya</taxon>
        <taxon>Basidiomycota</taxon>
        <taxon>Agaricomycotina</taxon>
        <taxon>Agaricomycetes</taxon>
        <taxon>Agaricomycetidae</taxon>
        <taxon>Agaricales</taxon>
        <taxon>Pluteineae</taxon>
        <taxon>Pluteaceae</taxon>
        <taxon>Pluteus</taxon>
    </lineage>
</organism>
<sequence>MAYLNTTRVLVPPGSDLEDYDIVKEIKRGNTSTIYLSTCRRGRLRNRQLVLKKILIKPATPSAARYTALSAEIHQSSHHPNIVSLYSIFSTPSATFHVLECCSSGSLEDLIEPRGTRTLKEDELSGLLKNILDALQYLRKALVVHRNVKPSNVLISGDFAAKLANFSMAVRLGSLTSQHVDSSPLSNPSVFASPETRSGHPHSFPTDMWAVGCIVIYALSGSPPSATTDPLRASIIDCALDYASPEVMSLANDLLQEEPEKRISIEEALGHAYFQVTDSRHPRGRLQHVNPAPMFLRERNPSLHDPLSEIKNQDLRGILSHGKPSDSGRITDPRRVVSDPTTRAKERQLDSEQETNAKPEVLPYPRLKKQRSLDSFSSSDTGLEVDKPRWQKESIEPLPKRRADVLQPSTKGGEAQVNLYPRIQPNASVGSTRPVRFDTQLLVPKTHKTTHGALTVLPSGSLLIDFRESQRRLRQKGSEVFVVTADGAKIEVFHAPHLSTPCCLVQPVHRFDLESLPIDYWKQYNDAGRLIDQIKRKTPKLVYYNTYSKCVLMANGPLGDVELLSWDSPLPSTSGDSQPMIRSHDRLPNVRIRLSRQRKSVEISRHIIGPRGSEWTKKNLDITPSPPYLSKPNLELLHALERSGMQEICHFLEGSDACVSSCEPVAGTSSVFREATWRPSSEGLLEKTPAATTRETRSSLSWGVSPFVFEPRPRHFSQGGSSTAQTDDKSNKGSKAAAHEDRSGRSTSSRHSGVSAQDDNGSDTEFLPGVGWCVRELGMDQGSVYRLLFVDGTRLVVDYPQDLISYTDKNGGIDRYDIRDSAARCELGRQLSAFDEFMAHYDQVKSISRK</sequence>
<name>A0ACD3BAV4_9AGAR</name>
<gene>
    <name evidence="1" type="ORF">BDN72DRAFT_892793</name>
</gene>
<reference evidence="1 2" key="1">
    <citation type="journal article" date="2019" name="Nat. Ecol. Evol.">
        <title>Megaphylogeny resolves global patterns of mushroom evolution.</title>
        <authorList>
            <person name="Varga T."/>
            <person name="Krizsan K."/>
            <person name="Foldi C."/>
            <person name="Dima B."/>
            <person name="Sanchez-Garcia M."/>
            <person name="Sanchez-Ramirez S."/>
            <person name="Szollosi G.J."/>
            <person name="Szarkandi J.G."/>
            <person name="Papp V."/>
            <person name="Albert L."/>
            <person name="Andreopoulos W."/>
            <person name="Angelini C."/>
            <person name="Antonin V."/>
            <person name="Barry K.W."/>
            <person name="Bougher N.L."/>
            <person name="Buchanan P."/>
            <person name="Buyck B."/>
            <person name="Bense V."/>
            <person name="Catcheside P."/>
            <person name="Chovatia M."/>
            <person name="Cooper J."/>
            <person name="Damon W."/>
            <person name="Desjardin D."/>
            <person name="Finy P."/>
            <person name="Geml J."/>
            <person name="Haridas S."/>
            <person name="Hughes K."/>
            <person name="Justo A."/>
            <person name="Karasinski D."/>
            <person name="Kautmanova I."/>
            <person name="Kiss B."/>
            <person name="Kocsube S."/>
            <person name="Kotiranta H."/>
            <person name="LaButti K.M."/>
            <person name="Lechner B.E."/>
            <person name="Liimatainen K."/>
            <person name="Lipzen A."/>
            <person name="Lukacs Z."/>
            <person name="Mihaltcheva S."/>
            <person name="Morgado L.N."/>
            <person name="Niskanen T."/>
            <person name="Noordeloos M.E."/>
            <person name="Ohm R.A."/>
            <person name="Ortiz-Santana B."/>
            <person name="Ovrebo C."/>
            <person name="Racz N."/>
            <person name="Riley R."/>
            <person name="Savchenko A."/>
            <person name="Shiryaev A."/>
            <person name="Soop K."/>
            <person name="Spirin V."/>
            <person name="Szebenyi C."/>
            <person name="Tomsovsky M."/>
            <person name="Tulloss R.E."/>
            <person name="Uehling J."/>
            <person name="Grigoriev I.V."/>
            <person name="Vagvolgyi C."/>
            <person name="Papp T."/>
            <person name="Martin F.M."/>
            <person name="Miettinen O."/>
            <person name="Hibbett D.S."/>
            <person name="Nagy L.G."/>
        </authorList>
    </citation>
    <scope>NUCLEOTIDE SEQUENCE [LARGE SCALE GENOMIC DNA]</scope>
    <source>
        <strain evidence="1 2">NL-1719</strain>
    </source>
</reference>
<proteinExistence type="predicted"/>
<dbReference type="EMBL" id="ML208266">
    <property type="protein sequence ID" value="TFK74774.1"/>
    <property type="molecule type" value="Genomic_DNA"/>
</dbReference>
<accession>A0ACD3BAV4</accession>
<evidence type="ECO:0000313" key="1">
    <source>
        <dbReference type="EMBL" id="TFK74774.1"/>
    </source>
</evidence>
<keyword evidence="2" id="KW-1185">Reference proteome</keyword>
<dbReference type="Proteomes" id="UP000308600">
    <property type="component" value="Unassembled WGS sequence"/>
</dbReference>
<evidence type="ECO:0000313" key="2">
    <source>
        <dbReference type="Proteomes" id="UP000308600"/>
    </source>
</evidence>